<dbReference type="Gene3D" id="3.40.50.10540">
    <property type="entry name" value="Crotonobetainyl-coa:carnitine coa-transferase, domain 1"/>
    <property type="match status" value="1"/>
</dbReference>
<dbReference type="Pfam" id="PF02515">
    <property type="entry name" value="CoA_transf_3"/>
    <property type="match status" value="1"/>
</dbReference>
<dbReference type="PANTHER" id="PTHR48207">
    <property type="entry name" value="SUCCINATE--HYDROXYMETHYLGLUTARATE COA-TRANSFERASE"/>
    <property type="match status" value="1"/>
</dbReference>
<dbReference type="SUPFAM" id="SSF89796">
    <property type="entry name" value="CoA-transferase family III (CaiB/BaiF)"/>
    <property type="match status" value="1"/>
</dbReference>
<accession>A0A538U705</accession>
<keyword evidence="1 2" id="KW-0808">Transferase</keyword>
<dbReference type="PANTHER" id="PTHR48207:SF4">
    <property type="entry name" value="BLL6097 PROTEIN"/>
    <property type="match status" value="1"/>
</dbReference>
<comment type="caution">
    <text evidence="2">The sequence shown here is derived from an EMBL/GenBank/DDBJ whole genome shotgun (WGS) entry which is preliminary data.</text>
</comment>
<proteinExistence type="predicted"/>
<protein>
    <submittedName>
        <fullName evidence="2">CoA transferase</fullName>
    </submittedName>
</protein>
<evidence type="ECO:0000313" key="3">
    <source>
        <dbReference type="Proteomes" id="UP000319771"/>
    </source>
</evidence>
<reference evidence="2 3" key="1">
    <citation type="journal article" date="2019" name="Nat. Microbiol.">
        <title>Mediterranean grassland soil C-N compound turnover is dependent on rainfall and depth, and is mediated by genomically divergent microorganisms.</title>
        <authorList>
            <person name="Diamond S."/>
            <person name="Andeer P.F."/>
            <person name="Li Z."/>
            <person name="Crits-Christoph A."/>
            <person name="Burstein D."/>
            <person name="Anantharaman K."/>
            <person name="Lane K.R."/>
            <person name="Thomas B.C."/>
            <person name="Pan C."/>
            <person name="Northen T.R."/>
            <person name="Banfield J.F."/>
        </authorList>
    </citation>
    <scope>NUCLEOTIDE SEQUENCE [LARGE SCALE GENOMIC DNA]</scope>
    <source>
        <strain evidence="2">WS_11</strain>
    </source>
</reference>
<dbReference type="GO" id="GO:0008410">
    <property type="term" value="F:CoA-transferase activity"/>
    <property type="evidence" value="ECO:0007669"/>
    <property type="project" value="TreeGrafter"/>
</dbReference>
<sequence>MTGARPGPLAGIRVLEVGHILAGPFGGMLLADLGADVIKIEPIEGDLSRQVGSQFVGGHNVYFASINRSKRSVHIDLATAEGQAELGALAVTAHALLVNLRPSTIRKLGLDYESLRRFNPKIVCVALTGYGLDGPAAEWPAFDYVIQAITGVAASTGEPDGPPTLAGYSAIDNSAGIMAALGLVAKVLEGKGGQVDVSLFDTMLSQLNYKAAAYLNGGGAPARQRLGAHNFYVPAQLFETASGYLALFVTRDDSWRRLCEAIDRKEWADDPRFATMHARFAHRAELLEALAARLEEAPAAEWEERLRPLGIPAGAVRELGDALDGELVRSRDMVVTIETAEGPLRVMGSPIRFDGARPEYRAPPRLHEHTKDVLGQCIPEQVTRRS</sequence>
<evidence type="ECO:0000256" key="1">
    <source>
        <dbReference type="ARBA" id="ARBA00022679"/>
    </source>
</evidence>
<evidence type="ECO:0000313" key="2">
    <source>
        <dbReference type="EMBL" id="TMQ71684.1"/>
    </source>
</evidence>
<dbReference type="InterPro" id="IPR044855">
    <property type="entry name" value="CoA-Trfase_III_dom3_sf"/>
</dbReference>
<dbReference type="InterPro" id="IPR003673">
    <property type="entry name" value="CoA-Trfase_fam_III"/>
</dbReference>
<dbReference type="InterPro" id="IPR050483">
    <property type="entry name" value="CoA-transferase_III_domain"/>
</dbReference>
<dbReference type="AlphaFoldDB" id="A0A538U705"/>
<dbReference type="Gene3D" id="3.30.1540.10">
    <property type="entry name" value="formyl-coa transferase, domain 3"/>
    <property type="match status" value="1"/>
</dbReference>
<dbReference type="EMBL" id="VBPB01000150">
    <property type="protein sequence ID" value="TMQ71684.1"/>
    <property type="molecule type" value="Genomic_DNA"/>
</dbReference>
<dbReference type="Proteomes" id="UP000319771">
    <property type="component" value="Unassembled WGS sequence"/>
</dbReference>
<gene>
    <name evidence="2" type="ORF">E6K81_09500</name>
</gene>
<name>A0A538U705_UNCEI</name>
<dbReference type="InterPro" id="IPR023606">
    <property type="entry name" value="CoA-Trfase_III_dom_1_sf"/>
</dbReference>
<organism evidence="2 3">
    <name type="scientific">Eiseniibacteriota bacterium</name>
    <dbReference type="NCBI Taxonomy" id="2212470"/>
    <lineage>
        <taxon>Bacteria</taxon>
        <taxon>Candidatus Eiseniibacteriota</taxon>
    </lineage>
</organism>